<reference evidence="3 4" key="1">
    <citation type="submission" date="2019-09" db="EMBL/GenBank/DDBJ databases">
        <authorList>
            <person name="Chandra G."/>
            <person name="Truman W A."/>
        </authorList>
    </citation>
    <scope>NUCLEOTIDE SEQUENCE [LARGE SCALE GENOMIC DNA]</scope>
    <source>
        <strain evidence="3">PS918</strain>
    </source>
</reference>
<dbReference type="Pfam" id="PF13202">
    <property type="entry name" value="EF-hand_5"/>
    <property type="match status" value="3"/>
</dbReference>
<name>A0A5E7RY09_PSEFL</name>
<dbReference type="OrthoDB" id="7031346at2"/>
<feature type="domain" description="EF-hand" evidence="2">
    <location>
        <begin position="102"/>
        <end position="137"/>
    </location>
</feature>
<dbReference type="InterPro" id="IPR011992">
    <property type="entry name" value="EF-hand-dom_pair"/>
</dbReference>
<dbReference type="PANTHER" id="PTHR10827">
    <property type="entry name" value="RETICULOCALBIN"/>
    <property type="match status" value="1"/>
</dbReference>
<feature type="region of interest" description="Disordered" evidence="1">
    <location>
        <begin position="1"/>
        <end position="25"/>
    </location>
</feature>
<feature type="compositionally biased region" description="Pro residues" evidence="1">
    <location>
        <begin position="88"/>
        <end position="99"/>
    </location>
</feature>
<evidence type="ECO:0000313" key="4">
    <source>
        <dbReference type="Proteomes" id="UP000326611"/>
    </source>
</evidence>
<dbReference type="PROSITE" id="PS50222">
    <property type="entry name" value="EF_HAND_2"/>
    <property type="match status" value="3"/>
</dbReference>
<sequence>MIGSVSNYTSYTSTSSTTASSARSQPFQKELLAKLDTNTDGAVDQDELKRALSQKNDDGLLVSLSKNFADLDSDDSASLSSEEMAAMAPPPPPPPPPRDQAPDTELADALISALDADGDGVISSDELGNGLTRAGSTADSLEIFSALDKNEDGTVSQDELAASLAPPPPPAQMSSDDQFSALDADSDDSVSANARSTTREALDKMIANLSKQYSLDSVASVGKYLDVAT</sequence>
<evidence type="ECO:0000313" key="3">
    <source>
        <dbReference type="EMBL" id="VVP75723.1"/>
    </source>
</evidence>
<accession>A0A5E7RY09</accession>
<dbReference type="GO" id="GO:0005509">
    <property type="term" value="F:calcium ion binding"/>
    <property type="evidence" value="ECO:0007669"/>
    <property type="project" value="InterPro"/>
</dbReference>
<dbReference type="AlphaFoldDB" id="A0A5E7RY09"/>
<dbReference type="NCBIfam" id="NF041410">
    <property type="entry name" value="XopAW"/>
    <property type="match status" value="1"/>
</dbReference>
<feature type="region of interest" description="Disordered" evidence="1">
    <location>
        <begin position="71"/>
        <end position="105"/>
    </location>
</feature>
<evidence type="ECO:0000259" key="2">
    <source>
        <dbReference type="PROSITE" id="PS50222"/>
    </source>
</evidence>
<proteinExistence type="predicted"/>
<evidence type="ECO:0000256" key="1">
    <source>
        <dbReference type="SAM" id="MobiDB-lite"/>
    </source>
</evidence>
<dbReference type="InterPro" id="IPR018247">
    <property type="entry name" value="EF_Hand_1_Ca_BS"/>
</dbReference>
<dbReference type="SMART" id="SM00054">
    <property type="entry name" value="EFh"/>
    <property type="match status" value="4"/>
</dbReference>
<dbReference type="PANTHER" id="PTHR10827:SF52">
    <property type="entry name" value="IP16409P"/>
    <property type="match status" value="1"/>
</dbReference>
<feature type="compositionally biased region" description="Low complexity" evidence="1">
    <location>
        <begin position="1"/>
        <end position="24"/>
    </location>
</feature>
<dbReference type="Gene3D" id="1.10.238.10">
    <property type="entry name" value="EF-hand"/>
    <property type="match status" value="2"/>
</dbReference>
<dbReference type="Proteomes" id="UP000326611">
    <property type="component" value="Unassembled WGS sequence"/>
</dbReference>
<dbReference type="RefSeq" id="WP_150769924.1">
    <property type="nucleotide sequence ID" value="NZ_CABVIY010000002.1"/>
</dbReference>
<feature type="compositionally biased region" description="Low complexity" evidence="1">
    <location>
        <begin position="174"/>
        <end position="196"/>
    </location>
</feature>
<dbReference type="InterPro" id="IPR002048">
    <property type="entry name" value="EF_hand_dom"/>
</dbReference>
<organism evidence="3 4">
    <name type="scientific">Pseudomonas fluorescens</name>
    <dbReference type="NCBI Taxonomy" id="294"/>
    <lineage>
        <taxon>Bacteria</taxon>
        <taxon>Pseudomonadati</taxon>
        <taxon>Pseudomonadota</taxon>
        <taxon>Gammaproteobacteria</taxon>
        <taxon>Pseudomonadales</taxon>
        <taxon>Pseudomonadaceae</taxon>
        <taxon>Pseudomonas</taxon>
    </lineage>
</organism>
<dbReference type="EMBL" id="CABVIY010000002">
    <property type="protein sequence ID" value="VVP75723.1"/>
    <property type="molecule type" value="Genomic_DNA"/>
</dbReference>
<feature type="domain" description="EF-hand" evidence="2">
    <location>
        <begin position="142"/>
        <end position="170"/>
    </location>
</feature>
<gene>
    <name evidence="3" type="ORF">PS918_01819</name>
</gene>
<dbReference type="SUPFAM" id="SSF47473">
    <property type="entry name" value="EF-hand"/>
    <property type="match status" value="1"/>
</dbReference>
<feature type="region of interest" description="Disordered" evidence="1">
    <location>
        <begin position="149"/>
        <end position="197"/>
    </location>
</feature>
<dbReference type="PROSITE" id="PS00018">
    <property type="entry name" value="EF_HAND_1"/>
    <property type="match status" value="3"/>
</dbReference>
<feature type="compositionally biased region" description="Low complexity" evidence="1">
    <location>
        <begin position="76"/>
        <end position="87"/>
    </location>
</feature>
<feature type="domain" description="EF-hand" evidence="2">
    <location>
        <begin position="23"/>
        <end position="58"/>
    </location>
</feature>
<protein>
    <recommendedName>
        <fullName evidence="2">EF-hand domain-containing protein</fullName>
    </recommendedName>
</protein>